<evidence type="ECO:0000313" key="3">
    <source>
        <dbReference type="Proteomes" id="UP000279859"/>
    </source>
</evidence>
<evidence type="ECO:0000313" key="2">
    <source>
        <dbReference type="EMBL" id="RNE64191.1"/>
    </source>
</evidence>
<dbReference type="InterPro" id="IPR053853">
    <property type="entry name" value="FitA-like_RHH"/>
</dbReference>
<dbReference type="RefSeq" id="WP_123045149.1">
    <property type="nucleotide sequence ID" value="NZ_RDSR01000005.1"/>
</dbReference>
<dbReference type="EMBL" id="RDSR01000005">
    <property type="protein sequence ID" value="RNE64191.1"/>
    <property type="molecule type" value="Genomic_DNA"/>
</dbReference>
<feature type="domain" description="Antitoxin FitA-like ribbon-helix-helix" evidence="1">
    <location>
        <begin position="4"/>
        <end position="33"/>
    </location>
</feature>
<name>A0A3M8LFE7_9MICO</name>
<reference evidence="2 3" key="1">
    <citation type="submission" date="2018-11" db="EMBL/GenBank/DDBJ databases">
        <title>Cryobacterium sp. nov., isolated from rhizosphere soil of lettuce.</title>
        <authorList>
            <person name="Wang Y."/>
        </authorList>
    </citation>
    <scope>NUCLEOTIDE SEQUENCE [LARGE SCALE GENOMIC DNA]</scope>
    <source>
        <strain evidence="2 3">NEAU-85</strain>
    </source>
</reference>
<dbReference type="Pfam" id="PF22513">
    <property type="entry name" value="FitA-like_RHH"/>
    <property type="match status" value="1"/>
</dbReference>
<dbReference type="GO" id="GO:0006355">
    <property type="term" value="P:regulation of DNA-templated transcription"/>
    <property type="evidence" value="ECO:0007669"/>
    <property type="project" value="InterPro"/>
</dbReference>
<organism evidence="2 3">
    <name type="scientific">Cryobacterium tepidiphilum</name>
    <dbReference type="NCBI Taxonomy" id="2486026"/>
    <lineage>
        <taxon>Bacteria</taxon>
        <taxon>Bacillati</taxon>
        <taxon>Actinomycetota</taxon>
        <taxon>Actinomycetes</taxon>
        <taxon>Micrococcales</taxon>
        <taxon>Microbacteriaceae</taxon>
        <taxon>Cryobacterium</taxon>
    </lineage>
</organism>
<protein>
    <recommendedName>
        <fullName evidence="1">Antitoxin FitA-like ribbon-helix-helix domain-containing protein</fullName>
    </recommendedName>
</protein>
<keyword evidence="3" id="KW-1185">Reference proteome</keyword>
<evidence type="ECO:0000259" key="1">
    <source>
        <dbReference type="Pfam" id="PF22513"/>
    </source>
</evidence>
<comment type="caution">
    <text evidence="2">The sequence shown here is derived from an EMBL/GenBank/DDBJ whole genome shotgun (WGS) entry which is preliminary data.</text>
</comment>
<dbReference type="AlphaFoldDB" id="A0A3M8LFE7"/>
<dbReference type="SUPFAM" id="SSF47598">
    <property type="entry name" value="Ribbon-helix-helix"/>
    <property type="match status" value="1"/>
</dbReference>
<gene>
    <name evidence="2" type="ORF">EEJ31_04830</name>
</gene>
<sequence length="77" mass="8350">MSVSITIRAVPADVRDELAARAARAGQSLQEYLSGELRAIAARPSVPEALARIRARAAHYPPVDQPDLMADLDADRR</sequence>
<dbReference type="Proteomes" id="UP000279859">
    <property type="component" value="Unassembled WGS sequence"/>
</dbReference>
<proteinExistence type="predicted"/>
<accession>A0A3M8LFE7</accession>
<dbReference type="InterPro" id="IPR010985">
    <property type="entry name" value="Ribbon_hlx_hlx"/>
</dbReference>